<keyword evidence="3" id="KW-0833">Ubl conjugation pathway</keyword>
<dbReference type="EMBL" id="JBHFFA010000007">
    <property type="protein sequence ID" value="KAL2613697.1"/>
    <property type="molecule type" value="Genomic_DNA"/>
</dbReference>
<dbReference type="Pfam" id="PF25553">
    <property type="entry name" value="BTB-POZ_ANK-like"/>
    <property type="match status" value="1"/>
</dbReference>
<comment type="pathway">
    <text evidence="2">Protein modification; protein ubiquitination.</text>
</comment>
<organism evidence="5 6">
    <name type="scientific">Riccia fluitans</name>
    <dbReference type="NCBI Taxonomy" id="41844"/>
    <lineage>
        <taxon>Eukaryota</taxon>
        <taxon>Viridiplantae</taxon>
        <taxon>Streptophyta</taxon>
        <taxon>Embryophyta</taxon>
        <taxon>Marchantiophyta</taxon>
        <taxon>Marchantiopsida</taxon>
        <taxon>Marchantiidae</taxon>
        <taxon>Marchantiales</taxon>
        <taxon>Ricciaceae</taxon>
        <taxon>Riccia</taxon>
    </lineage>
</organism>
<evidence type="ECO:0000259" key="4">
    <source>
        <dbReference type="Pfam" id="PF25553"/>
    </source>
</evidence>
<dbReference type="InterPro" id="IPR038920">
    <property type="entry name" value="At3g05675-like"/>
</dbReference>
<comment type="function">
    <text evidence="1">May act as a substrate-specific adapter of an E3 ubiquitin-protein ligase complex (CUL3-RBX1-BTB) which mediates the ubiquitination and subsequent proteasomal degradation of target proteins.</text>
</comment>
<dbReference type="InterPro" id="IPR058039">
    <property type="entry name" value="At3g05675-like_ankyrin"/>
</dbReference>
<name>A0ABD1XXM8_9MARC</name>
<evidence type="ECO:0000313" key="6">
    <source>
        <dbReference type="Proteomes" id="UP001605036"/>
    </source>
</evidence>
<dbReference type="PANTHER" id="PTHR31060">
    <property type="entry name" value="OSJNBA0011J08.25 PROTEIN-RELATED"/>
    <property type="match status" value="1"/>
</dbReference>
<dbReference type="AlphaFoldDB" id="A0ABD1XXM8"/>
<proteinExistence type="predicted"/>
<reference evidence="5 6" key="1">
    <citation type="submission" date="2024-09" db="EMBL/GenBank/DDBJ databases">
        <title>Chromosome-scale assembly of Riccia fluitans.</title>
        <authorList>
            <person name="Paukszto L."/>
            <person name="Sawicki J."/>
            <person name="Karawczyk K."/>
            <person name="Piernik-Szablinska J."/>
            <person name="Szczecinska M."/>
            <person name="Mazdziarz M."/>
        </authorList>
    </citation>
    <scope>NUCLEOTIDE SEQUENCE [LARGE SCALE GENOMIC DNA]</scope>
    <source>
        <strain evidence="5">Rf_01</strain>
        <tissue evidence="5">Aerial parts of the thallus</tissue>
    </source>
</reference>
<accession>A0ABD1XXM8</accession>
<feature type="domain" description="At3g05675-like ankyrin-like" evidence="4">
    <location>
        <begin position="374"/>
        <end position="571"/>
    </location>
</feature>
<keyword evidence="6" id="KW-1185">Reference proteome</keyword>
<comment type="caution">
    <text evidence="5">The sequence shown here is derived from an EMBL/GenBank/DDBJ whole genome shotgun (WGS) entry which is preliminary data.</text>
</comment>
<evidence type="ECO:0000256" key="3">
    <source>
        <dbReference type="ARBA" id="ARBA00022786"/>
    </source>
</evidence>
<sequence length="587" mass="65596">MIRLSSSYRLVVEKKAENGKRSSNPPVCGDGDAGVINFSGRCDYRLIVHERGEWGSDLSIWRPAARFLGLQLFAVNYPINGLAELQKPHLECGYSLRMKTQEDHESHGNAAHDESINKKRRRVGDSGIFEVVDEIGAGSKQPSCVYNDQNTADILLNLTWTSPHQNWAAAVSTSEAGTVSETFSQQVHLHGQVLKKCRYFEALLSERWQELRLRDEEQESSDEPLLIKMTVVPSREVESYLTTLSLLYSYDFANVIVDIQSALKILPVASELLFDECIAACVAFLEAVPWSPEEEQQILQLVTDLQLEGASSLLARLGPPRENAVEEMLSGLIHSATHGNQKVPLVGVSVKTFVALMLSDHASRGTVKLVLEKAFATSLKTLKDSVEEYSNPNVRGVDDEIEALQRQNLYTAAVNARSLCWLIERMIELRVAKTAVEEWSKQDNLTANLRRALSEDLWRNVAPGLPGVVLRCTCRLACAVASGSIITSRQVRLKLVNDWLPVLIVSRDNQRLHMQNMQLHQELEDVFLKIISTLPMADSQKLLQQCLCFATRTVEDCSHLVSAFNTWFRRAGQDPLSALEKGSLEES</sequence>
<dbReference type="Proteomes" id="UP001605036">
    <property type="component" value="Unassembled WGS sequence"/>
</dbReference>
<evidence type="ECO:0000256" key="1">
    <source>
        <dbReference type="ARBA" id="ARBA00002668"/>
    </source>
</evidence>
<evidence type="ECO:0000313" key="5">
    <source>
        <dbReference type="EMBL" id="KAL2613697.1"/>
    </source>
</evidence>
<gene>
    <name evidence="5" type="ORF">R1flu_025389</name>
</gene>
<dbReference type="PANTHER" id="PTHR31060:SF6">
    <property type="entry name" value="EXPRESSED PROTEIN"/>
    <property type="match status" value="1"/>
</dbReference>
<protein>
    <recommendedName>
        <fullName evidence="4">At3g05675-like ankyrin-like domain-containing protein</fullName>
    </recommendedName>
</protein>
<evidence type="ECO:0000256" key="2">
    <source>
        <dbReference type="ARBA" id="ARBA00004906"/>
    </source>
</evidence>